<reference evidence="1" key="2">
    <citation type="submission" date="2016-06" db="EMBL/GenBank/DDBJ databases">
        <title>The genome of a short-lived fish provides insights into sex chromosome evolution and the genetic control of aging.</title>
        <authorList>
            <person name="Reichwald K."/>
            <person name="Felder M."/>
            <person name="Petzold A."/>
            <person name="Koch P."/>
            <person name="Groth M."/>
            <person name="Platzer M."/>
        </authorList>
    </citation>
    <scope>NUCLEOTIDE SEQUENCE</scope>
    <source>
        <tissue evidence="1">Brain</tissue>
    </source>
</reference>
<protein>
    <submittedName>
        <fullName evidence="1">Uncharacterized protein</fullName>
    </submittedName>
</protein>
<feature type="non-terminal residue" evidence="1">
    <location>
        <position position="1"/>
    </location>
</feature>
<gene>
    <name evidence="1" type="primary">Nfu_g_1_007128</name>
</gene>
<sequence>TAKRHYPQQRVAGLHREKVVSCTGKQPCLLWEAGLRKYPMLLGIVDFSVKAHDKDGQLGPCRSFTMTLIVSV</sequence>
<dbReference type="EMBL" id="HADX01015103">
    <property type="protein sequence ID" value="SBP37335.1"/>
    <property type="molecule type" value="Transcribed_RNA"/>
</dbReference>
<organism evidence="1">
    <name type="scientific">Iconisemion striatum</name>
    <dbReference type="NCBI Taxonomy" id="60296"/>
    <lineage>
        <taxon>Eukaryota</taxon>
        <taxon>Metazoa</taxon>
        <taxon>Chordata</taxon>
        <taxon>Craniata</taxon>
        <taxon>Vertebrata</taxon>
        <taxon>Euteleostomi</taxon>
        <taxon>Actinopterygii</taxon>
        <taxon>Neopterygii</taxon>
        <taxon>Teleostei</taxon>
        <taxon>Neoteleostei</taxon>
        <taxon>Acanthomorphata</taxon>
        <taxon>Ovalentaria</taxon>
        <taxon>Atherinomorphae</taxon>
        <taxon>Cyprinodontiformes</taxon>
        <taxon>Nothobranchiidae</taxon>
        <taxon>Iconisemion</taxon>
    </lineage>
</organism>
<evidence type="ECO:0000313" key="1">
    <source>
        <dbReference type="EMBL" id="SBP37335.1"/>
    </source>
</evidence>
<reference evidence="1" key="1">
    <citation type="submission" date="2016-05" db="EMBL/GenBank/DDBJ databases">
        <authorList>
            <person name="Lavstsen T."/>
            <person name="Jespersen J.S."/>
        </authorList>
    </citation>
    <scope>NUCLEOTIDE SEQUENCE</scope>
    <source>
        <tissue evidence="1">Brain</tissue>
    </source>
</reference>
<name>A0A1A7Z588_9TELE</name>
<accession>A0A1A7Z588</accession>
<proteinExistence type="predicted"/>
<feature type="non-terminal residue" evidence="1">
    <location>
        <position position="72"/>
    </location>
</feature>
<dbReference type="AlphaFoldDB" id="A0A1A7Z588"/>